<accession>A0A8S5R8L0</accession>
<protein>
    <submittedName>
        <fullName evidence="1">Uncharacterized protein</fullName>
    </submittedName>
</protein>
<sequence>MVEAYSILFQKTSDGAKVKDLLTEWKMVCTDFPFELYPETKDLPKRDWADEDGEDTFIPDVLPLKAYDLEAGICYTGEMATAYDNVVSFLGYLIGEDGNGATLKVYNPHTNIGRRNLYFLGASDYDFHSTKDGDSVTFKVKFRVTDPKTEIVPSYSIDMTTVLALVAKKG</sequence>
<organism evidence="1">
    <name type="scientific">virus sp. ctIVh9</name>
    <dbReference type="NCBI Taxonomy" id="2826797"/>
    <lineage>
        <taxon>Viruses</taxon>
    </lineage>
</organism>
<evidence type="ECO:0000313" key="1">
    <source>
        <dbReference type="EMBL" id="DAE27425.1"/>
    </source>
</evidence>
<reference evidence="1" key="1">
    <citation type="journal article" date="2021" name="Proc. Natl. Acad. Sci. U.S.A.">
        <title>A Catalog of Tens of Thousands of Viruses from Human Metagenomes Reveals Hidden Associations with Chronic Diseases.</title>
        <authorList>
            <person name="Tisza M.J."/>
            <person name="Buck C.B."/>
        </authorList>
    </citation>
    <scope>NUCLEOTIDE SEQUENCE</scope>
    <source>
        <strain evidence="1">CtIVh9</strain>
    </source>
</reference>
<proteinExistence type="predicted"/>
<name>A0A8S5R8L0_9VIRU</name>
<dbReference type="EMBL" id="BK015838">
    <property type="protein sequence ID" value="DAE27425.1"/>
    <property type="molecule type" value="Genomic_DNA"/>
</dbReference>